<name>A0ABX9E9E2_9PSEU</name>
<organism evidence="1 2">
    <name type="scientific">Lentzea atacamensis</name>
    <dbReference type="NCBI Taxonomy" id="531938"/>
    <lineage>
        <taxon>Bacteria</taxon>
        <taxon>Bacillati</taxon>
        <taxon>Actinomycetota</taxon>
        <taxon>Actinomycetes</taxon>
        <taxon>Pseudonocardiales</taxon>
        <taxon>Pseudonocardiaceae</taxon>
        <taxon>Lentzea</taxon>
    </lineage>
</organism>
<sequence length="119" mass="12822">MSALRIQTADGTRDHVVKRIEFDGAIQYRLADGPEACARLLVVEPHGDHMRLRRRGFDGRCGDGATSGALRLRLGEAATGTIDGHPQIFPAGDYRIFAGGAGSLDDGRREHPADARQVS</sequence>
<dbReference type="RefSeq" id="WP_170166544.1">
    <property type="nucleotide sequence ID" value="NZ_QLTT01000005.1"/>
</dbReference>
<evidence type="ECO:0000313" key="2">
    <source>
        <dbReference type="Proteomes" id="UP000248714"/>
    </source>
</evidence>
<comment type="caution">
    <text evidence="1">The sequence shown here is derived from an EMBL/GenBank/DDBJ whole genome shotgun (WGS) entry which is preliminary data.</text>
</comment>
<dbReference type="EMBL" id="QLTT01000005">
    <property type="protein sequence ID" value="RAS64796.1"/>
    <property type="molecule type" value="Genomic_DNA"/>
</dbReference>
<protein>
    <submittedName>
        <fullName evidence="1">Uncharacterized protein</fullName>
    </submittedName>
</protein>
<dbReference type="Proteomes" id="UP000248714">
    <property type="component" value="Unassembled WGS sequence"/>
</dbReference>
<accession>A0ABX9E9E2</accession>
<proteinExistence type="predicted"/>
<gene>
    <name evidence="1" type="ORF">C8D87_105289</name>
</gene>
<keyword evidence="2" id="KW-1185">Reference proteome</keyword>
<reference evidence="1 2" key="1">
    <citation type="submission" date="2018-06" db="EMBL/GenBank/DDBJ databases">
        <title>Genomic Encyclopedia of Type Strains, Phase IV (KMG-IV): sequencing the most valuable type-strain genomes for metagenomic binning, comparative biology and taxonomic classification.</title>
        <authorList>
            <person name="Goeker M."/>
        </authorList>
    </citation>
    <scope>NUCLEOTIDE SEQUENCE [LARGE SCALE GENOMIC DNA]</scope>
    <source>
        <strain evidence="1 2">DSM 45479</strain>
    </source>
</reference>
<evidence type="ECO:0000313" key="1">
    <source>
        <dbReference type="EMBL" id="RAS64796.1"/>
    </source>
</evidence>